<dbReference type="Pfam" id="PF16565">
    <property type="entry name" value="MIT_C"/>
    <property type="match status" value="1"/>
</dbReference>
<feature type="domain" description="MIT" evidence="1">
    <location>
        <begin position="85"/>
        <end position="161"/>
    </location>
</feature>
<sequence length="298" mass="33933">MDFESLKKCDRPSIAHHLSTDEQMSFQDPCITPQSVLYTKRSSAKLEGTEILNIVHVNHVVKITELPTIASEFRHRLCIMAAPKRGGLEKAAAGVLTRAVEHDQATRYTSALVCYQEGIQLLIDALKETSDTIKRDHLRNRVKTYMERAEKIKELVRKEKAAGTYHEQIHIESGSVGHSYDQMFGHLLDDMVTSVEVDDPYVRSVQNFVRLCELLKKKCPCLRNVKLTTGLDQRDQQSQLDRLSQVKASLADYGIVMAIEYSETLHDREIRKRTVENFTCGVVTKEHCARHNSKTSLH</sequence>
<dbReference type="PANTHER" id="PTHR21222">
    <property type="entry name" value="MIT DOMAIN-CONTAINING PROTEIN 1"/>
    <property type="match status" value="1"/>
</dbReference>
<dbReference type="SMART" id="SM00745">
    <property type="entry name" value="MIT"/>
    <property type="match status" value="1"/>
</dbReference>
<protein>
    <recommendedName>
        <fullName evidence="1">MIT domain-containing protein</fullName>
    </recommendedName>
</protein>
<evidence type="ECO:0000259" key="1">
    <source>
        <dbReference type="SMART" id="SM00745"/>
    </source>
</evidence>
<comment type="caution">
    <text evidence="2">The sequence shown here is derived from an EMBL/GenBank/DDBJ whole genome shotgun (WGS) entry which is preliminary data.</text>
</comment>
<dbReference type="AlphaFoldDB" id="A0A9J6F4J5"/>
<dbReference type="SUPFAM" id="SSF116846">
    <property type="entry name" value="MIT domain"/>
    <property type="match status" value="1"/>
</dbReference>
<reference evidence="2" key="2">
    <citation type="submission" date="2021-09" db="EMBL/GenBank/DDBJ databases">
        <authorList>
            <person name="Jia N."/>
            <person name="Wang J."/>
            <person name="Shi W."/>
            <person name="Du L."/>
            <person name="Sun Y."/>
            <person name="Zhan W."/>
            <person name="Jiang J."/>
            <person name="Wang Q."/>
            <person name="Zhang B."/>
            <person name="Ji P."/>
            <person name="Sakyi L.B."/>
            <person name="Cui X."/>
            <person name="Yuan T."/>
            <person name="Jiang B."/>
            <person name="Yang W."/>
            <person name="Lam T.T.-Y."/>
            <person name="Chang Q."/>
            <person name="Ding S."/>
            <person name="Wang X."/>
            <person name="Zhu J."/>
            <person name="Ruan X."/>
            <person name="Zhao L."/>
            <person name="Wei J."/>
            <person name="Que T."/>
            <person name="Du C."/>
            <person name="Cheng J."/>
            <person name="Dai P."/>
            <person name="Han X."/>
            <person name="Huang E."/>
            <person name="Gao Y."/>
            <person name="Liu J."/>
            <person name="Shao H."/>
            <person name="Ye R."/>
            <person name="Li L."/>
            <person name="Wei W."/>
            <person name="Wang X."/>
            <person name="Wang C."/>
            <person name="Huo Q."/>
            <person name="Li W."/>
            <person name="Guo W."/>
            <person name="Chen H."/>
            <person name="Chen S."/>
            <person name="Zhou L."/>
            <person name="Zhou L."/>
            <person name="Ni X."/>
            <person name="Tian J."/>
            <person name="Zhou Y."/>
            <person name="Sheng Y."/>
            <person name="Liu T."/>
            <person name="Pan Y."/>
            <person name="Xia L."/>
            <person name="Li J."/>
            <person name="Zhao F."/>
            <person name="Cao W."/>
        </authorList>
    </citation>
    <scope>NUCLEOTIDE SEQUENCE</scope>
    <source>
        <strain evidence="2">Rmic-2018</strain>
        <tissue evidence="2">Larvae</tissue>
    </source>
</reference>
<dbReference type="Gene3D" id="3.30.870.30">
    <property type="entry name" value="MITD, C-terminal phospholipase D-like domain"/>
    <property type="match status" value="1"/>
</dbReference>
<dbReference type="Pfam" id="PF04212">
    <property type="entry name" value="MIT"/>
    <property type="match status" value="1"/>
</dbReference>
<dbReference type="Proteomes" id="UP000821866">
    <property type="component" value="Chromosome 1"/>
</dbReference>
<organism evidence="2 3">
    <name type="scientific">Rhipicephalus microplus</name>
    <name type="common">Cattle tick</name>
    <name type="synonym">Boophilus microplus</name>
    <dbReference type="NCBI Taxonomy" id="6941"/>
    <lineage>
        <taxon>Eukaryota</taxon>
        <taxon>Metazoa</taxon>
        <taxon>Ecdysozoa</taxon>
        <taxon>Arthropoda</taxon>
        <taxon>Chelicerata</taxon>
        <taxon>Arachnida</taxon>
        <taxon>Acari</taxon>
        <taxon>Parasitiformes</taxon>
        <taxon>Ixodida</taxon>
        <taxon>Ixodoidea</taxon>
        <taxon>Ixodidae</taxon>
        <taxon>Rhipicephalinae</taxon>
        <taxon>Rhipicephalus</taxon>
        <taxon>Boophilus</taxon>
    </lineage>
</organism>
<evidence type="ECO:0000313" key="3">
    <source>
        <dbReference type="Proteomes" id="UP000821866"/>
    </source>
</evidence>
<dbReference type="PANTHER" id="PTHR21222:SF1">
    <property type="entry name" value="MIT DOMAIN-CONTAINING PROTEIN 1"/>
    <property type="match status" value="1"/>
</dbReference>
<evidence type="ECO:0000313" key="2">
    <source>
        <dbReference type="EMBL" id="KAH8041436.1"/>
    </source>
</evidence>
<dbReference type="InterPro" id="IPR036181">
    <property type="entry name" value="MIT_dom_sf"/>
</dbReference>
<accession>A0A9J6F4J5</accession>
<dbReference type="InterPro" id="IPR032341">
    <property type="entry name" value="MITD1_C"/>
</dbReference>
<reference evidence="2" key="1">
    <citation type="journal article" date="2020" name="Cell">
        <title>Large-Scale Comparative Analyses of Tick Genomes Elucidate Their Genetic Diversity and Vector Capacities.</title>
        <authorList>
            <consortium name="Tick Genome and Microbiome Consortium (TIGMIC)"/>
            <person name="Jia N."/>
            <person name="Wang J."/>
            <person name="Shi W."/>
            <person name="Du L."/>
            <person name="Sun Y."/>
            <person name="Zhan W."/>
            <person name="Jiang J.F."/>
            <person name="Wang Q."/>
            <person name="Zhang B."/>
            <person name="Ji P."/>
            <person name="Bell-Sakyi L."/>
            <person name="Cui X.M."/>
            <person name="Yuan T.T."/>
            <person name="Jiang B.G."/>
            <person name="Yang W.F."/>
            <person name="Lam T.T."/>
            <person name="Chang Q.C."/>
            <person name="Ding S.J."/>
            <person name="Wang X.J."/>
            <person name="Zhu J.G."/>
            <person name="Ruan X.D."/>
            <person name="Zhao L."/>
            <person name="Wei J.T."/>
            <person name="Ye R.Z."/>
            <person name="Que T.C."/>
            <person name="Du C.H."/>
            <person name="Zhou Y.H."/>
            <person name="Cheng J.X."/>
            <person name="Dai P.F."/>
            <person name="Guo W.B."/>
            <person name="Han X.H."/>
            <person name="Huang E.J."/>
            <person name="Li L.F."/>
            <person name="Wei W."/>
            <person name="Gao Y.C."/>
            <person name="Liu J.Z."/>
            <person name="Shao H.Z."/>
            <person name="Wang X."/>
            <person name="Wang C.C."/>
            <person name="Yang T.C."/>
            <person name="Huo Q.B."/>
            <person name="Li W."/>
            <person name="Chen H.Y."/>
            <person name="Chen S.E."/>
            <person name="Zhou L.G."/>
            <person name="Ni X.B."/>
            <person name="Tian J.H."/>
            <person name="Sheng Y."/>
            <person name="Liu T."/>
            <person name="Pan Y.S."/>
            <person name="Xia L.Y."/>
            <person name="Li J."/>
            <person name="Zhao F."/>
            <person name="Cao W.C."/>
        </authorList>
    </citation>
    <scope>NUCLEOTIDE SEQUENCE</scope>
    <source>
        <strain evidence="2">Rmic-2018</strain>
    </source>
</reference>
<dbReference type="InterPro" id="IPR007330">
    <property type="entry name" value="MIT_dom"/>
</dbReference>
<dbReference type="VEuPathDB" id="VectorBase:LOC119177397"/>
<proteinExistence type="predicted"/>
<dbReference type="InterPro" id="IPR052817">
    <property type="entry name" value="MIT_domain_contain_protein1"/>
</dbReference>
<dbReference type="Gene3D" id="1.20.58.80">
    <property type="entry name" value="Phosphotransferase system, lactose/cellobiose-type IIA subunit"/>
    <property type="match status" value="1"/>
</dbReference>
<keyword evidence="3" id="KW-1185">Reference proteome</keyword>
<dbReference type="InterPro" id="IPR038113">
    <property type="entry name" value="MITD1_C_sf"/>
</dbReference>
<name>A0A9J6F4J5_RHIMP</name>
<dbReference type="EMBL" id="JABSTU010000001">
    <property type="protein sequence ID" value="KAH8041436.1"/>
    <property type="molecule type" value="Genomic_DNA"/>
</dbReference>
<gene>
    <name evidence="2" type="ORF">HPB51_015525</name>
</gene>